<feature type="chain" id="PRO_5046661601" description="Lipoprotein" evidence="1">
    <location>
        <begin position="25"/>
        <end position="223"/>
    </location>
</feature>
<gene>
    <name evidence="2" type="ORF">H0485_13980</name>
</gene>
<organism evidence="2 3">
    <name type="scientific">Pseudogemmobacter faecipullorum</name>
    <dbReference type="NCBI Taxonomy" id="2755041"/>
    <lineage>
        <taxon>Bacteria</taxon>
        <taxon>Pseudomonadati</taxon>
        <taxon>Pseudomonadota</taxon>
        <taxon>Alphaproteobacteria</taxon>
        <taxon>Rhodobacterales</taxon>
        <taxon>Paracoccaceae</taxon>
        <taxon>Pseudogemmobacter</taxon>
    </lineage>
</organism>
<proteinExistence type="predicted"/>
<evidence type="ECO:0000256" key="1">
    <source>
        <dbReference type="SAM" id="SignalP"/>
    </source>
</evidence>
<comment type="caution">
    <text evidence="2">The sequence shown here is derived from an EMBL/GenBank/DDBJ whole genome shotgun (WGS) entry which is preliminary data.</text>
</comment>
<protein>
    <recommendedName>
        <fullName evidence="4">Lipoprotein</fullName>
    </recommendedName>
</protein>
<dbReference type="RefSeq" id="WP_226936555.1">
    <property type="nucleotide sequence ID" value="NZ_JACDXX010000013.1"/>
</dbReference>
<evidence type="ECO:0000313" key="2">
    <source>
        <dbReference type="EMBL" id="MCB5411100.1"/>
    </source>
</evidence>
<evidence type="ECO:0008006" key="4">
    <source>
        <dbReference type="Google" id="ProtNLM"/>
    </source>
</evidence>
<feature type="signal peptide" evidence="1">
    <location>
        <begin position="1"/>
        <end position="24"/>
    </location>
</feature>
<keyword evidence="3" id="KW-1185">Reference proteome</keyword>
<sequence length="223" mass="23692">MTRRAVTPRAALMAAGIFACSLLAGCGFDPVNLVVNQKEVEEQTPYVAVPNQQAWVNPGAVTFVMQRGLLGGSEQRIGLRNALEIPGDNQMVLRSRAGNLAAARFRFEEFMTRVGGAPAPFEGITSGDLLTAEDEFGVYHWAEKNFGSDITCVFAVRRLTSAARDLPGEALVLDIMLRNCLRGSSAEALAPIAPESIGFSARAAAPVPHGTRLLSPLAAPGLD</sequence>
<name>A0ABS8CNX8_9RHOB</name>
<accession>A0ABS8CNX8</accession>
<dbReference type="PROSITE" id="PS51257">
    <property type="entry name" value="PROKAR_LIPOPROTEIN"/>
    <property type="match status" value="1"/>
</dbReference>
<keyword evidence="1" id="KW-0732">Signal</keyword>
<evidence type="ECO:0000313" key="3">
    <source>
        <dbReference type="Proteomes" id="UP001198571"/>
    </source>
</evidence>
<reference evidence="2 3" key="1">
    <citation type="submission" date="2020-07" db="EMBL/GenBank/DDBJ databases">
        <title>Pseudogemmobacter sp. nov., isolated from poultry manure in Taiwan.</title>
        <authorList>
            <person name="Lin S.-Y."/>
            <person name="Tang Y.-S."/>
            <person name="Young C.-C."/>
        </authorList>
    </citation>
    <scope>NUCLEOTIDE SEQUENCE [LARGE SCALE GENOMIC DNA]</scope>
    <source>
        <strain evidence="2 3">CC-YST710</strain>
    </source>
</reference>
<dbReference type="EMBL" id="JACDXX010000013">
    <property type="protein sequence ID" value="MCB5411100.1"/>
    <property type="molecule type" value="Genomic_DNA"/>
</dbReference>
<dbReference type="Proteomes" id="UP001198571">
    <property type="component" value="Unassembled WGS sequence"/>
</dbReference>